<evidence type="ECO:0000313" key="10">
    <source>
        <dbReference type="EMBL" id="RJG49461.1"/>
    </source>
</evidence>
<feature type="transmembrane region" description="Helical" evidence="8">
    <location>
        <begin position="255"/>
        <end position="276"/>
    </location>
</feature>
<evidence type="ECO:0000256" key="5">
    <source>
        <dbReference type="ARBA" id="ARBA00022801"/>
    </source>
</evidence>
<evidence type="ECO:0000256" key="1">
    <source>
        <dbReference type="ARBA" id="ARBA00004651"/>
    </source>
</evidence>
<dbReference type="AlphaFoldDB" id="A0A418YH79"/>
<feature type="transmembrane region" description="Helical" evidence="8">
    <location>
        <begin position="113"/>
        <end position="138"/>
    </location>
</feature>
<comment type="subcellular location">
    <subcellularLocation>
        <location evidence="1">Cell membrane</location>
        <topology evidence="1">Multi-pass membrane protein</topology>
    </subcellularLocation>
</comment>
<dbReference type="Proteomes" id="UP000283255">
    <property type="component" value="Unassembled WGS sequence"/>
</dbReference>
<dbReference type="GO" id="GO:0008233">
    <property type="term" value="F:peptidase activity"/>
    <property type="evidence" value="ECO:0007669"/>
    <property type="project" value="UniProtKB-KW"/>
</dbReference>
<dbReference type="EMBL" id="QZCH01000004">
    <property type="protein sequence ID" value="RJG49461.1"/>
    <property type="molecule type" value="Genomic_DNA"/>
</dbReference>
<accession>A0A418YH79</accession>
<gene>
    <name evidence="10" type="primary">epsI</name>
    <name evidence="10" type="ORF">D1Z90_05755</name>
</gene>
<evidence type="ECO:0000256" key="4">
    <source>
        <dbReference type="ARBA" id="ARBA00022692"/>
    </source>
</evidence>
<keyword evidence="6 8" id="KW-1133">Transmembrane helix</keyword>
<comment type="caution">
    <text evidence="10">The sequence shown here is derived from an EMBL/GenBank/DDBJ whole genome shotgun (WGS) entry which is preliminary data.</text>
</comment>
<proteinExistence type="predicted"/>
<keyword evidence="7 8" id="KW-0472">Membrane</keyword>
<keyword evidence="5" id="KW-0378">Hydrolase</keyword>
<feature type="transmembrane region" description="Helical" evidence="8">
    <location>
        <begin position="42"/>
        <end position="62"/>
    </location>
</feature>
<feature type="domain" description="Methanolan biosynthesis EpsI" evidence="9">
    <location>
        <begin position="310"/>
        <end position="484"/>
    </location>
</feature>
<dbReference type="Pfam" id="PF11984">
    <property type="entry name" value="DUF3485"/>
    <property type="match status" value="1"/>
</dbReference>
<dbReference type="GO" id="GO:0005886">
    <property type="term" value="C:plasma membrane"/>
    <property type="evidence" value="ECO:0007669"/>
    <property type="project" value="UniProtKB-SubCell"/>
</dbReference>
<keyword evidence="4 8" id="KW-0812">Transmembrane</keyword>
<dbReference type="InterPro" id="IPR017540">
    <property type="entry name" value="Exosortase-1"/>
</dbReference>
<dbReference type="NCBIfam" id="TIGR03109">
    <property type="entry name" value="exosort_XrtA"/>
    <property type="match status" value="1"/>
</dbReference>
<dbReference type="OrthoDB" id="9797363at2"/>
<dbReference type="NCBIfam" id="TIGR02914">
    <property type="entry name" value="EpsI_fam"/>
    <property type="match status" value="1"/>
</dbReference>
<dbReference type="InterPro" id="IPR014263">
    <property type="entry name" value="Methanolan_biosynth_EpsI"/>
</dbReference>
<reference evidence="10 11" key="2">
    <citation type="submission" date="2019-01" db="EMBL/GenBank/DDBJ databases">
        <title>Motilimonas pumilus sp. nov., isolated from the gut of sea cucumber (Apostichopus japonicus).</title>
        <authorList>
            <person name="Wang F.-Q."/>
            <person name="Ren L.-H."/>
            <person name="Lin Y.-W."/>
            <person name="Sun G.-H."/>
            <person name="Du Z.-J."/>
            <person name="Zhao J.-X."/>
            <person name="Liu X.-J."/>
            <person name="Liu L.-J."/>
        </authorList>
    </citation>
    <scope>NUCLEOTIDE SEQUENCE [LARGE SCALE GENOMIC DNA]</scope>
    <source>
        <strain evidence="10 11">PLHSC7-2</strain>
    </source>
</reference>
<sequence>MASLSRDTRLSLATLASVTLALLLLLWGWAFSRTLAEMVTVWQTVDTFAHCFFIAPIALFLIWQKRVELSLQPLVSEPRALIVLLLLTFTWALSQRLGLQVGMQFSVVAMLPVLVWLVMGTQWSYTVCFPLLFLLFAVPFGEFLIPSLQYVTALMCVYLLQLTSMPIYQEGNYILIPGATFEVAWTCSGIRYLIATFCLGNLFAYLNFAHFKKRMLFCLFAIVFPIIANGVRAWSIIMIYYHVDTRIAGEMDHIIYGWVFFGVLIFSLFAVGRWFADPLELTAADLDKEDIPQASTNQQGYSCWPVCISALMLLAIPVSTWLNQQRMPTPQQIHFSVAPQQSWQGPLAPSFNWQAKFVNADLIWHQGFEHHGQRLELYIAWYQSEASGKELITFNNRLYNPEHWRLLESQHQQLPLAVGVIPVLRSVVTRHTQELQLFSWYQVAQKSSTGTLKTKLNQLLAAPLGPSFGAAIVVAAPLSLSEEDISAFLSAHWQPLVQSLYHLQYPSEPSPLLTARQP</sequence>
<dbReference type="Pfam" id="PF09721">
    <property type="entry name" value="Exosortase_EpsH"/>
    <property type="match status" value="1"/>
</dbReference>
<evidence type="ECO:0000256" key="2">
    <source>
        <dbReference type="ARBA" id="ARBA00022475"/>
    </source>
</evidence>
<dbReference type="NCBIfam" id="TIGR04178">
    <property type="entry name" value="exo_archaeo"/>
    <property type="match status" value="1"/>
</dbReference>
<feature type="transmembrane region" description="Helical" evidence="8">
    <location>
        <begin position="189"/>
        <end position="208"/>
    </location>
</feature>
<reference evidence="10 11" key="1">
    <citation type="submission" date="2018-09" db="EMBL/GenBank/DDBJ databases">
        <authorList>
            <person name="Wang F."/>
        </authorList>
    </citation>
    <scope>NUCLEOTIDE SEQUENCE [LARGE SCALE GENOMIC DNA]</scope>
    <source>
        <strain evidence="10 11">PLHSC7-2</strain>
    </source>
</reference>
<dbReference type="GO" id="GO:0006508">
    <property type="term" value="P:proteolysis"/>
    <property type="evidence" value="ECO:0007669"/>
    <property type="project" value="UniProtKB-KW"/>
</dbReference>
<keyword evidence="11" id="KW-1185">Reference proteome</keyword>
<keyword evidence="2" id="KW-1003">Cell membrane</keyword>
<protein>
    <submittedName>
        <fullName evidence="10">EpsI family protein</fullName>
    </submittedName>
</protein>
<feature type="transmembrane region" description="Helical" evidence="8">
    <location>
        <begin position="301"/>
        <end position="322"/>
    </location>
</feature>
<evidence type="ECO:0000256" key="6">
    <source>
        <dbReference type="ARBA" id="ARBA00022989"/>
    </source>
</evidence>
<name>A0A418YH79_9GAMM</name>
<dbReference type="RefSeq" id="WP_119909796.1">
    <property type="nucleotide sequence ID" value="NZ_QZCH01000004.1"/>
</dbReference>
<dbReference type="InterPro" id="IPR026392">
    <property type="entry name" value="Exo/Archaeosortase_dom"/>
</dbReference>
<evidence type="ECO:0000313" key="11">
    <source>
        <dbReference type="Proteomes" id="UP000283255"/>
    </source>
</evidence>
<evidence type="ECO:0000256" key="3">
    <source>
        <dbReference type="ARBA" id="ARBA00022670"/>
    </source>
</evidence>
<evidence type="ECO:0000256" key="8">
    <source>
        <dbReference type="SAM" id="Phobius"/>
    </source>
</evidence>
<feature type="transmembrane region" description="Helical" evidence="8">
    <location>
        <begin position="74"/>
        <end position="93"/>
    </location>
</feature>
<evidence type="ECO:0000256" key="7">
    <source>
        <dbReference type="ARBA" id="ARBA00023136"/>
    </source>
</evidence>
<organism evidence="10 11">
    <name type="scientific">Motilimonas pumila</name>
    <dbReference type="NCBI Taxonomy" id="2303987"/>
    <lineage>
        <taxon>Bacteria</taxon>
        <taxon>Pseudomonadati</taxon>
        <taxon>Pseudomonadota</taxon>
        <taxon>Gammaproteobacteria</taxon>
        <taxon>Alteromonadales</taxon>
        <taxon>Alteromonadales genera incertae sedis</taxon>
        <taxon>Motilimonas</taxon>
    </lineage>
</organism>
<dbReference type="InterPro" id="IPR013426">
    <property type="entry name" value="EpsH-like"/>
</dbReference>
<evidence type="ECO:0000259" key="9">
    <source>
        <dbReference type="Pfam" id="PF11984"/>
    </source>
</evidence>
<dbReference type="InterPro" id="IPR019127">
    <property type="entry name" value="Exosortase"/>
</dbReference>
<feature type="transmembrane region" description="Helical" evidence="8">
    <location>
        <begin position="150"/>
        <end position="169"/>
    </location>
</feature>
<keyword evidence="3" id="KW-0645">Protease</keyword>
<feature type="transmembrane region" description="Helical" evidence="8">
    <location>
        <begin position="215"/>
        <end position="243"/>
    </location>
</feature>
<dbReference type="NCBIfam" id="TIGR02602">
    <property type="entry name" value="8TM_EpsH"/>
    <property type="match status" value="1"/>
</dbReference>